<accession>A0AAN6M6N7</accession>
<dbReference type="EMBL" id="WVTA01000002">
    <property type="protein sequence ID" value="KAK3215594.1"/>
    <property type="molecule type" value="Genomic_DNA"/>
</dbReference>
<reference evidence="1 2" key="1">
    <citation type="submission" date="2021-02" db="EMBL/GenBank/DDBJ databases">
        <title>Genome assembly of Pseudopithomyces chartarum.</title>
        <authorList>
            <person name="Jauregui R."/>
            <person name="Singh J."/>
            <person name="Voisey C."/>
        </authorList>
    </citation>
    <scope>NUCLEOTIDE SEQUENCE [LARGE SCALE GENOMIC DNA]</scope>
    <source>
        <strain evidence="1 2">AGR01</strain>
    </source>
</reference>
<evidence type="ECO:0000313" key="2">
    <source>
        <dbReference type="Proteomes" id="UP001280581"/>
    </source>
</evidence>
<gene>
    <name evidence="1" type="ORF">GRF29_8g487971</name>
</gene>
<organism evidence="1 2">
    <name type="scientific">Pseudopithomyces chartarum</name>
    <dbReference type="NCBI Taxonomy" id="1892770"/>
    <lineage>
        <taxon>Eukaryota</taxon>
        <taxon>Fungi</taxon>
        <taxon>Dikarya</taxon>
        <taxon>Ascomycota</taxon>
        <taxon>Pezizomycotina</taxon>
        <taxon>Dothideomycetes</taxon>
        <taxon>Pleosporomycetidae</taxon>
        <taxon>Pleosporales</taxon>
        <taxon>Massarineae</taxon>
        <taxon>Didymosphaeriaceae</taxon>
        <taxon>Pseudopithomyces</taxon>
    </lineage>
</organism>
<dbReference type="Proteomes" id="UP001280581">
    <property type="component" value="Unassembled WGS sequence"/>
</dbReference>
<evidence type="ECO:0000313" key="1">
    <source>
        <dbReference type="EMBL" id="KAK3215594.1"/>
    </source>
</evidence>
<comment type="caution">
    <text evidence="1">The sequence shown here is derived from an EMBL/GenBank/DDBJ whole genome shotgun (WGS) entry which is preliminary data.</text>
</comment>
<name>A0AAN6M6N7_9PLEO</name>
<keyword evidence="2" id="KW-1185">Reference proteome</keyword>
<sequence length="170" mass="18743">MPKHLGNCVCTYDRIASYRLCHHVVSVFYPRLPHQLHPSGGAQSGEEAFTWICAASTGLRWLLHFTSKYELGPTPSDDHGLDFTPHVRMWREISEGSCGCYEQAASDSAPALALLIGVRTAQCGPSNIRLPHLDGVAGDISTCGQLCMLRVAFLIGEERCPRNPSCFRRD</sequence>
<dbReference type="AlphaFoldDB" id="A0AAN6M6N7"/>
<protein>
    <submittedName>
        <fullName evidence="1">Uncharacterized protein</fullName>
    </submittedName>
</protein>
<proteinExistence type="predicted"/>